<keyword evidence="3" id="KW-0472">Membrane</keyword>
<dbReference type="PROSITE" id="PS50887">
    <property type="entry name" value="GGDEF"/>
    <property type="match status" value="1"/>
</dbReference>
<feature type="chain" id="PRO_5003232366" description="diguanylate cyclase" evidence="4">
    <location>
        <begin position="30"/>
        <end position="636"/>
    </location>
</feature>
<feature type="signal peptide" evidence="4">
    <location>
        <begin position="1"/>
        <end position="29"/>
    </location>
</feature>
<sequence>MPACFSLFARIVALAVFAFGALFSQAKQAGAETTPISAIVIEGLGKGTASLDGPWQFHPGDDPAWATPAFDSSRWEQLRADRPWGKQGHAHYTGFAWYRCSISLTPAPGIAPQFSLLVPHVKDAYEIYWNGSLIGRNGKLDSHPVWYYSQSAQVFELGDMSRGVLAVRVWKAPLLSDDFGDAGGFESAPLIGSPAAIATARAALDYQWLRSQQFVFGDSLLCALVACLSLLLWLRNPTRWLLFWMTGFAIVSPANLLLLNAHLHWSYVVAMGAAQVLSSIRDVSLWFLLVWLLSLHENSAITRLTRILACICLANGILDGVLIALSWRSQWSGMVQAADAISAFLYTLLEAFPLILAGYALFHRKTLDSTRWLVAITAFLDEMLLVFRNAVKQGRQFTHWPIASSIDSPLFTIGGSAISLRTLVGASLLVAIVYAVYNSVRDDQRRQDKLRQEKVELMRESERIRHYAEHDGLTGLWNHRIIVQRLRQELERSRREKVPLSVILIDVDHFKKVNDTFGHPVGDLVLKELSAIFMSSLRTHDWGGRYGGEEFLLILPGCSIEGALSRAEELRLAVQSARIMDGETMLEVTASFGVASNFTSNHEYEAVIRVVDTALYRAKSSGRNCVVSAEPNMPFC</sequence>
<dbReference type="OrthoDB" id="9812260at2"/>
<dbReference type="InterPro" id="IPR029787">
    <property type="entry name" value="Nucleotide_cyclase"/>
</dbReference>
<dbReference type="InterPro" id="IPR050469">
    <property type="entry name" value="Diguanylate_Cyclase"/>
</dbReference>
<evidence type="ECO:0000256" key="3">
    <source>
        <dbReference type="SAM" id="Phobius"/>
    </source>
</evidence>
<dbReference type="Gene3D" id="3.30.70.270">
    <property type="match status" value="1"/>
</dbReference>
<reference evidence="6 7" key="1">
    <citation type="journal article" date="2012" name="Stand. Genomic Sci.">
        <title>Complete genome sequence of Terriglobus saanensis type strain SP1PR4(T), an Acidobacteria from tundra soil.</title>
        <authorList>
            <person name="Rawat S.R."/>
            <person name="Mannisto M.K."/>
            <person name="Starovoytov V."/>
            <person name="Goodwin L."/>
            <person name="Nolan M."/>
            <person name="Hauser L."/>
            <person name="Land M."/>
            <person name="Davenport K.W."/>
            <person name="Woyke T."/>
            <person name="Haggblom M.M."/>
        </authorList>
    </citation>
    <scope>NUCLEOTIDE SEQUENCE</scope>
    <source>
        <strain evidence="7">ATCC BAA-1853 / DSM 23119 / SP1PR4</strain>
    </source>
</reference>
<dbReference type="STRING" id="401053.AciPR4_2784"/>
<dbReference type="SUPFAM" id="SSF55073">
    <property type="entry name" value="Nucleotide cyclase"/>
    <property type="match status" value="1"/>
</dbReference>
<dbReference type="Gene3D" id="2.60.120.260">
    <property type="entry name" value="Galactose-binding domain-like"/>
    <property type="match status" value="1"/>
</dbReference>
<dbReference type="EMBL" id="CP002467">
    <property type="protein sequence ID" value="ADV83557.1"/>
    <property type="molecule type" value="Genomic_DNA"/>
</dbReference>
<keyword evidence="4" id="KW-0732">Signal</keyword>
<dbReference type="PANTHER" id="PTHR45138">
    <property type="entry name" value="REGULATORY COMPONENTS OF SENSORY TRANSDUCTION SYSTEM"/>
    <property type="match status" value="1"/>
</dbReference>
<keyword evidence="3" id="KW-0812">Transmembrane</keyword>
<proteinExistence type="predicted"/>
<dbReference type="InterPro" id="IPR000160">
    <property type="entry name" value="GGDEF_dom"/>
</dbReference>
<dbReference type="FunFam" id="3.30.70.270:FF:000001">
    <property type="entry name" value="Diguanylate cyclase domain protein"/>
    <property type="match status" value="1"/>
</dbReference>
<feature type="transmembrane region" description="Helical" evidence="3">
    <location>
        <begin position="265"/>
        <end position="295"/>
    </location>
</feature>
<feature type="transmembrane region" description="Helical" evidence="3">
    <location>
        <begin position="241"/>
        <end position="259"/>
    </location>
</feature>
<dbReference type="HOGENOM" id="CLU_426786_0_0_0"/>
<feature type="transmembrane region" description="Helical" evidence="3">
    <location>
        <begin position="214"/>
        <end position="234"/>
    </location>
</feature>
<dbReference type="InterPro" id="IPR043128">
    <property type="entry name" value="Rev_trsase/Diguanyl_cyclase"/>
</dbReference>
<evidence type="ECO:0000313" key="6">
    <source>
        <dbReference type="EMBL" id="ADV83557.1"/>
    </source>
</evidence>
<dbReference type="PANTHER" id="PTHR45138:SF9">
    <property type="entry name" value="DIGUANYLATE CYCLASE DGCM-RELATED"/>
    <property type="match status" value="1"/>
</dbReference>
<evidence type="ECO:0000256" key="2">
    <source>
        <dbReference type="ARBA" id="ARBA00034247"/>
    </source>
</evidence>
<feature type="transmembrane region" description="Helical" evidence="3">
    <location>
        <begin position="340"/>
        <end position="360"/>
    </location>
</feature>
<feature type="domain" description="GGDEF" evidence="5">
    <location>
        <begin position="498"/>
        <end position="631"/>
    </location>
</feature>
<feature type="transmembrane region" description="Helical" evidence="3">
    <location>
        <begin position="307"/>
        <end position="328"/>
    </location>
</feature>
<organism evidence="6 7">
    <name type="scientific">Terriglobus saanensis (strain ATCC BAA-1853 / DSM 23119 / SP1PR4)</name>
    <dbReference type="NCBI Taxonomy" id="401053"/>
    <lineage>
        <taxon>Bacteria</taxon>
        <taxon>Pseudomonadati</taxon>
        <taxon>Acidobacteriota</taxon>
        <taxon>Terriglobia</taxon>
        <taxon>Terriglobales</taxon>
        <taxon>Acidobacteriaceae</taxon>
        <taxon>Terriglobus</taxon>
    </lineage>
</organism>
<dbReference type="eggNOG" id="COG3706">
    <property type="taxonomic scope" value="Bacteria"/>
</dbReference>
<dbReference type="SUPFAM" id="SSF49785">
    <property type="entry name" value="Galactose-binding domain-like"/>
    <property type="match status" value="1"/>
</dbReference>
<dbReference type="SMART" id="SM00267">
    <property type="entry name" value="GGDEF"/>
    <property type="match status" value="1"/>
</dbReference>
<protein>
    <recommendedName>
        <fullName evidence="1">diguanylate cyclase</fullName>
        <ecNumber evidence="1">2.7.7.65</ecNumber>
    </recommendedName>
</protein>
<dbReference type="InterPro" id="IPR008979">
    <property type="entry name" value="Galactose-bd-like_sf"/>
</dbReference>
<gene>
    <name evidence="6" type="ordered locus">AciPR4_2784</name>
</gene>
<name>E8V3E4_TERSS</name>
<keyword evidence="7" id="KW-1185">Reference proteome</keyword>
<dbReference type="CDD" id="cd01949">
    <property type="entry name" value="GGDEF"/>
    <property type="match status" value="1"/>
</dbReference>
<dbReference type="KEGG" id="tsa:AciPR4_2784"/>
<keyword evidence="3" id="KW-1133">Transmembrane helix</keyword>
<accession>E8V3E4</accession>
<dbReference type="EC" id="2.7.7.65" evidence="1"/>
<comment type="catalytic activity">
    <reaction evidence="2">
        <text>2 GTP = 3',3'-c-di-GMP + 2 diphosphate</text>
        <dbReference type="Rhea" id="RHEA:24898"/>
        <dbReference type="ChEBI" id="CHEBI:33019"/>
        <dbReference type="ChEBI" id="CHEBI:37565"/>
        <dbReference type="ChEBI" id="CHEBI:58805"/>
        <dbReference type="EC" id="2.7.7.65"/>
    </reaction>
</comment>
<dbReference type="Proteomes" id="UP000006844">
    <property type="component" value="Chromosome"/>
</dbReference>
<dbReference type="Pfam" id="PF00990">
    <property type="entry name" value="GGDEF"/>
    <property type="match status" value="1"/>
</dbReference>
<dbReference type="AlphaFoldDB" id="E8V3E4"/>
<dbReference type="GO" id="GO:0052621">
    <property type="term" value="F:diguanylate cyclase activity"/>
    <property type="evidence" value="ECO:0007669"/>
    <property type="project" value="UniProtKB-EC"/>
</dbReference>
<dbReference type="NCBIfam" id="TIGR00254">
    <property type="entry name" value="GGDEF"/>
    <property type="match status" value="1"/>
</dbReference>
<evidence type="ECO:0000256" key="1">
    <source>
        <dbReference type="ARBA" id="ARBA00012528"/>
    </source>
</evidence>
<evidence type="ECO:0000259" key="5">
    <source>
        <dbReference type="PROSITE" id="PS50887"/>
    </source>
</evidence>
<feature type="transmembrane region" description="Helical" evidence="3">
    <location>
        <begin position="411"/>
        <end position="437"/>
    </location>
</feature>
<evidence type="ECO:0000313" key="7">
    <source>
        <dbReference type="Proteomes" id="UP000006844"/>
    </source>
</evidence>
<evidence type="ECO:0000256" key="4">
    <source>
        <dbReference type="SAM" id="SignalP"/>
    </source>
</evidence>
<feature type="transmembrane region" description="Helical" evidence="3">
    <location>
        <begin position="372"/>
        <end position="391"/>
    </location>
</feature>